<evidence type="ECO:0000313" key="2">
    <source>
        <dbReference type="Proteomes" id="UP000814140"/>
    </source>
</evidence>
<accession>A0ACB8T6Q2</accession>
<organism evidence="1 2">
    <name type="scientific">Artomyces pyxidatus</name>
    <dbReference type="NCBI Taxonomy" id="48021"/>
    <lineage>
        <taxon>Eukaryota</taxon>
        <taxon>Fungi</taxon>
        <taxon>Dikarya</taxon>
        <taxon>Basidiomycota</taxon>
        <taxon>Agaricomycotina</taxon>
        <taxon>Agaricomycetes</taxon>
        <taxon>Russulales</taxon>
        <taxon>Auriscalpiaceae</taxon>
        <taxon>Artomyces</taxon>
    </lineage>
</organism>
<reference evidence="1" key="2">
    <citation type="journal article" date="2022" name="New Phytol.">
        <title>Evolutionary transition to the ectomycorrhizal habit in the genomes of a hyperdiverse lineage of mushroom-forming fungi.</title>
        <authorList>
            <person name="Looney B."/>
            <person name="Miyauchi S."/>
            <person name="Morin E."/>
            <person name="Drula E."/>
            <person name="Courty P.E."/>
            <person name="Kohler A."/>
            <person name="Kuo A."/>
            <person name="LaButti K."/>
            <person name="Pangilinan J."/>
            <person name="Lipzen A."/>
            <person name="Riley R."/>
            <person name="Andreopoulos W."/>
            <person name="He G."/>
            <person name="Johnson J."/>
            <person name="Nolan M."/>
            <person name="Tritt A."/>
            <person name="Barry K.W."/>
            <person name="Grigoriev I.V."/>
            <person name="Nagy L.G."/>
            <person name="Hibbett D."/>
            <person name="Henrissat B."/>
            <person name="Matheny P.B."/>
            <person name="Labbe J."/>
            <person name="Martin F.M."/>
        </authorList>
    </citation>
    <scope>NUCLEOTIDE SEQUENCE</scope>
    <source>
        <strain evidence="1">HHB10654</strain>
    </source>
</reference>
<keyword evidence="2" id="KW-1185">Reference proteome</keyword>
<evidence type="ECO:0000313" key="1">
    <source>
        <dbReference type="EMBL" id="KAI0064379.1"/>
    </source>
</evidence>
<comment type="caution">
    <text evidence="1">The sequence shown here is derived from an EMBL/GenBank/DDBJ whole genome shotgun (WGS) entry which is preliminary data.</text>
</comment>
<gene>
    <name evidence="1" type="ORF">BV25DRAFT_1914570</name>
</gene>
<name>A0ACB8T6Q2_9AGAM</name>
<protein>
    <submittedName>
        <fullName evidence="1">Uncharacterized protein</fullName>
    </submittedName>
</protein>
<dbReference type="Proteomes" id="UP000814140">
    <property type="component" value="Unassembled WGS sequence"/>
</dbReference>
<reference evidence="1" key="1">
    <citation type="submission" date="2021-03" db="EMBL/GenBank/DDBJ databases">
        <authorList>
            <consortium name="DOE Joint Genome Institute"/>
            <person name="Ahrendt S."/>
            <person name="Looney B.P."/>
            <person name="Miyauchi S."/>
            <person name="Morin E."/>
            <person name="Drula E."/>
            <person name="Courty P.E."/>
            <person name="Chicoki N."/>
            <person name="Fauchery L."/>
            <person name="Kohler A."/>
            <person name="Kuo A."/>
            <person name="Labutti K."/>
            <person name="Pangilinan J."/>
            <person name="Lipzen A."/>
            <person name="Riley R."/>
            <person name="Andreopoulos W."/>
            <person name="He G."/>
            <person name="Johnson J."/>
            <person name="Barry K.W."/>
            <person name="Grigoriev I.V."/>
            <person name="Nagy L."/>
            <person name="Hibbett D."/>
            <person name="Henrissat B."/>
            <person name="Matheny P.B."/>
            <person name="Labbe J."/>
            <person name="Martin F."/>
        </authorList>
    </citation>
    <scope>NUCLEOTIDE SEQUENCE</scope>
    <source>
        <strain evidence="1">HHB10654</strain>
    </source>
</reference>
<proteinExistence type="predicted"/>
<dbReference type="EMBL" id="MU277199">
    <property type="protein sequence ID" value="KAI0064379.1"/>
    <property type="molecule type" value="Genomic_DNA"/>
</dbReference>
<sequence>MSAHATTLDPPLPGSARQLGHDGDNDFGDPSSKLWSVYLGVSDTFDKDLVENWKGDMDGILIFTGLFSASVSAFILQSYQGLQQDPNTPTIQLLTQIAQQVSRGSDGSQSPALAPSQAFFKPPTSMVVVNVFWFLSLILSVSCALGAILVQQWFRRYLRTTQHPSPPHRRARTRAYVFYGVERFHLVKVAESIPMLLHASVFLFFAGLVVFLFTVNDIVAWIVLAAVICFSCAYFALTVFPIVHANSPYQTPLSSPCWSFLKILVLTGLWLLSSTRRLLSPLPRQWQNKFTTFIGQTSWLLEGDIANRLYHKITRYHDHYALAWVSRRLYDDTELGPFIEGIPGYLKSPRMKNAPLTLWRLLGEQSLGRRITTLLMHCGETDGLPPAIRTRRALTYLHTIWQLTDAFRKEHLPYAQIDDSRRILFALKRLREDSDPTIAIAAHCTAILRVPPLLAELGDVMHRDGSGAGRFWMWMPRSHRHFCGDPEGMLRDGRLTAISDLADCVLPLLASVPEGNVAVVWDTMNILVYDYLRFPPASSRAQTRFVSVLGNAIARRAVERERLTVPTGTQTPYTSDQPPYETLARMLLRVADFITDEQCIADVARMEGQLPSASAVTESGAPSVVQVEVGADPLSNGLDAMTIPVGTDIPPGGHAPAERTY</sequence>